<dbReference type="Pfam" id="PF00941">
    <property type="entry name" value="FAD_binding_5"/>
    <property type="match status" value="1"/>
</dbReference>
<feature type="domain" description="FAD-binding PCMH-type" evidence="1">
    <location>
        <begin position="1"/>
        <end position="174"/>
    </location>
</feature>
<comment type="caution">
    <text evidence="2">The sequence shown here is derived from an EMBL/GenBank/DDBJ whole genome shotgun (WGS) entry which is preliminary data.</text>
</comment>
<protein>
    <submittedName>
        <fullName evidence="2">FAD binding domain-containing protein</fullName>
    </submittedName>
</protein>
<dbReference type="PANTHER" id="PTHR42659">
    <property type="entry name" value="XANTHINE DEHYDROGENASE SUBUNIT C-RELATED"/>
    <property type="match status" value="1"/>
</dbReference>
<dbReference type="RefSeq" id="WP_330503752.1">
    <property type="nucleotide sequence ID" value="NZ_JAZDUE010000003.1"/>
</dbReference>
<reference evidence="2 3" key="1">
    <citation type="submission" date="2024-01" db="EMBL/GenBank/DDBJ databases">
        <title>Draft genome sequence of Gordonia sp. PKS22-38.</title>
        <authorList>
            <person name="Suphannarot A."/>
            <person name="Mingma R."/>
        </authorList>
    </citation>
    <scope>NUCLEOTIDE SEQUENCE [LARGE SCALE GENOMIC DNA]</scope>
    <source>
        <strain evidence="2 3">PKS22-38</strain>
    </source>
</reference>
<dbReference type="PANTHER" id="PTHR42659:SF9">
    <property type="entry name" value="XANTHINE DEHYDROGENASE FAD-BINDING SUBUNIT XDHB-RELATED"/>
    <property type="match status" value="1"/>
</dbReference>
<proteinExistence type="predicted"/>
<dbReference type="InterPro" id="IPR002346">
    <property type="entry name" value="Mopterin_DH_FAD-bd"/>
</dbReference>
<dbReference type="Gene3D" id="3.30.465.10">
    <property type="match status" value="1"/>
</dbReference>
<dbReference type="EMBL" id="JAZDUE010000003">
    <property type="protein sequence ID" value="MEE4022451.1"/>
    <property type="molecule type" value="Genomic_DNA"/>
</dbReference>
<dbReference type="InterPro" id="IPR051312">
    <property type="entry name" value="Diverse_Substr_Oxidored"/>
</dbReference>
<dbReference type="InterPro" id="IPR016169">
    <property type="entry name" value="FAD-bd_PCMH_sub2"/>
</dbReference>
<dbReference type="InterPro" id="IPR036318">
    <property type="entry name" value="FAD-bd_PCMH-like_sf"/>
</dbReference>
<evidence type="ECO:0000259" key="1">
    <source>
        <dbReference type="PROSITE" id="PS51387"/>
    </source>
</evidence>
<evidence type="ECO:0000313" key="3">
    <source>
        <dbReference type="Proteomes" id="UP001335729"/>
    </source>
</evidence>
<sequence length="272" mass="28979">MDLHTVEAYRHARTRDDLRLAPGESLVAGGTWFFSEPQVDTTGIVDLTTMDWPHIEELPDAGLRIAATCPIAEIATLTPHPAWRAHPLFAQCVNALLASFKIWNLATVGGNICRSFAAASMVSLTAGLDAVAEIWCPDGTDRRVAVADLVTGNGTNALGRGEVLRAVDIPGSSMRAHTAFGKIALAQLGRSGAVLTGRRDEDGTTVIGITAATARPRLLRFAGVPAATELRDRVLALDGYYTDPLGSADWRRGVSAVLAEEIRTELADEVGR</sequence>
<dbReference type="PROSITE" id="PS51387">
    <property type="entry name" value="FAD_PCMH"/>
    <property type="match status" value="1"/>
</dbReference>
<gene>
    <name evidence="2" type="ORF">V1Y59_05110</name>
</gene>
<evidence type="ECO:0000313" key="2">
    <source>
        <dbReference type="EMBL" id="MEE4022451.1"/>
    </source>
</evidence>
<keyword evidence="3" id="KW-1185">Reference proteome</keyword>
<dbReference type="SUPFAM" id="SSF56176">
    <property type="entry name" value="FAD-binding/transporter-associated domain-like"/>
    <property type="match status" value="1"/>
</dbReference>
<dbReference type="Proteomes" id="UP001335729">
    <property type="component" value="Unassembled WGS sequence"/>
</dbReference>
<accession>A0ABU7MQR7</accession>
<name>A0ABU7MQR7_9ACTN</name>
<organism evidence="2 3">
    <name type="scientific">Gordonia prachuapensis</name>
    <dbReference type="NCBI Taxonomy" id="3115651"/>
    <lineage>
        <taxon>Bacteria</taxon>
        <taxon>Bacillati</taxon>
        <taxon>Actinomycetota</taxon>
        <taxon>Actinomycetes</taxon>
        <taxon>Mycobacteriales</taxon>
        <taxon>Gordoniaceae</taxon>
        <taxon>Gordonia</taxon>
    </lineage>
</organism>
<dbReference type="InterPro" id="IPR016166">
    <property type="entry name" value="FAD-bd_PCMH"/>
</dbReference>